<evidence type="ECO:0000256" key="1">
    <source>
        <dbReference type="SAM" id="MobiDB-lite"/>
    </source>
</evidence>
<proteinExistence type="predicted"/>
<evidence type="ECO:0000313" key="3">
    <source>
        <dbReference type="Proteomes" id="UP000704712"/>
    </source>
</evidence>
<reference evidence="2" key="1">
    <citation type="submission" date="2020-03" db="EMBL/GenBank/DDBJ databases">
        <title>Hybrid Assembly of Korean Phytophthora infestans isolates.</title>
        <authorList>
            <person name="Prokchorchik M."/>
            <person name="Lee Y."/>
            <person name="Seo J."/>
            <person name="Cho J.-H."/>
            <person name="Park Y.-E."/>
            <person name="Jang D.-C."/>
            <person name="Im J.-S."/>
            <person name="Choi J.-G."/>
            <person name="Park H.-J."/>
            <person name="Lee G.-B."/>
            <person name="Lee Y.-G."/>
            <person name="Hong S.-Y."/>
            <person name="Cho K."/>
            <person name="Sohn K.H."/>
        </authorList>
    </citation>
    <scope>NUCLEOTIDE SEQUENCE</scope>
    <source>
        <strain evidence="2">KR_2_A2</strain>
    </source>
</reference>
<protein>
    <recommendedName>
        <fullName evidence="4">M96 mating-specific protein family</fullName>
    </recommendedName>
</protein>
<organism evidence="2 3">
    <name type="scientific">Phytophthora infestans</name>
    <name type="common">Potato late blight agent</name>
    <name type="synonym">Botrytis infestans</name>
    <dbReference type="NCBI Taxonomy" id="4787"/>
    <lineage>
        <taxon>Eukaryota</taxon>
        <taxon>Sar</taxon>
        <taxon>Stramenopiles</taxon>
        <taxon>Oomycota</taxon>
        <taxon>Peronosporomycetes</taxon>
        <taxon>Peronosporales</taxon>
        <taxon>Peronosporaceae</taxon>
        <taxon>Phytophthora</taxon>
    </lineage>
</organism>
<dbReference type="EMBL" id="JAACNO010002922">
    <property type="protein sequence ID" value="KAF4129785.1"/>
    <property type="molecule type" value="Genomic_DNA"/>
</dbReference>
<feature type="region of interest" description="Disordered" evidence="1">
    <location>
        <begin position="1"/>
        <end position="47"/>
    </location>
</feature>
<feature type="compositionally biased region" description="Basic and acidic residues" evidence="1">
    <location>
        <begin position="19"/>
        <end position="35"/>
    </location>
</feature>
<accession>A0A8S9TLE8</accession>
<sequence length="360" mass="40169">MVRRCIKSRSDPPSASTDSEGKRSNMKGVKRERMETPPGYSTRVQQGRKSEILALRSRVAELEMRVHRLKKMRHCFGDGINLNWTSEAHESVWRKAASLECQDRRRSEENNRKLKAIAALQQKLDTTLRRILGSLPDAQDNTFGTATIAVSPCYSTPPIGKLEEEAAMLYRDLTSQLLVGSPARVSMSLKTKSDSIHGEIVEMMSTIPLPCSVDSASQLVWGDLTANIALVQRLKGRQPNSYVKNWVINVEGALEQKPIKGPERVVIVKSGVITLPNEGLQFRDQCWMIITSSETSRNASVIHCCGRIFLDTFGASSGFEGESFERNLAALKHLGFKLREKAQLLQNRLIDEAESANRSS</sequence>
<dbReference type="AlphaFoldDB" id="A0A8S9TLE8"/>
<name>A0A8S9TLE8_PHYIN</name>
<dbReference type="Proteomes" id="UP000704712">
    <property type="component" value="Unassembled WGS sequence"/>
</dbReference>
<comment type="caution">
    <text evidence="2">The sequence shown here is derived from an EMBL/GenBank/DDBJ whole genome shotgun (WGS) entry which is preliminary data.</text>
</comment>
<evidence type="ECO:0000313" key="2">
    <source>
        <dbReference type="EMBL" id="KAF4129785.1"/>
    </source>
</evidence>
<gene>
    <name evidence="2" type="ORF">GN958_ATG21020</name>
</gene>
<evidence type="ECO:0008006" key="4">
    <source>
        <dbReference type="Google" id="ProtNLM"/>
    </source>
</evidence>